<dbReference type="NCBIfam" id="TIGR02127">
    <property type="entry name" value="pyrF_sub2"/>
    <property type="match status" value="1"/>
</dbReference>
<proteinExistence type="inferred from homology"/>
<evidence type="ECO:0000256" key="5">
    <source>
        <dbReference type="ARBA" id="ARBA00022793"/>
    </source>
</evidence>
<protein>
    <recommendedName>
        <fullName evidence="4">Orotidine 5'-phosphate decarboxylase</fullName>
        <ecNumber evidence="3">4.1.1.23</ecNumber>
    </recommendedName>
    <alternativeName>
        <fullName evidence="8">OMP decarboxylase</fullName>
    </alternativeName>
</protein>
<evidence type="ECO:0000256" key="1">
    <source>
        <dbReference type="ARBA" id="ARBA00004861"/>
    </source>
</evidence>
<comment type="similarity">
    <text evidence="2">Belongs to the OMP decarboxylase family. Type 2 subfamily.</text>
</comment>
<evidence type="ECO:0000256" key="7">
    <source>
        <dbReference type="ARBA" id="ARBA00023239"/>
    </source>
</evidence>
<evidence type="ECO:0000256" key="9">
    <source>
        <dbReference type="ARBA" id="ARBA00049157"/>
    </source>
</evidence>
<dbReference type="EMBL" id="CAEZXK010000007">
    <property type="protein sequence ID" value="CAB4683010.1"/>
    <property type="molecule type" value="Genomic_DNA"/>
</dbReference>
<feature type="domain" description="Orotidine 5'-phosphate decarboxylase" evidence="10">
    <location>
        <begin position="18"/>
        <end position="272"/>
    </location>
</feature>
<dbReference type="InterPro" id="IPR011060">
    <property type="entry name" value="RibuloseP-bd_barrel"/>
</dbReference>
<dbReference type="Pfam" id="PF00215">
    <property type="entry name" value="OMPdecase"/>
    <property type="match status" value="1"/>
</dbReference>
<dbReference type="InterPro" id="IPR018089">
    <property type="entry name" value="OMPdecase_AS"/>
</dbReference>
<evidence type="ECO:0000256" key="2">
    <source>
        <dbReference type="ARBA" id="ARBA00008847"/>
    </source>
</evidence>
<keyword evidence="6" id="KW-0665">Pyrimidine biosynthesis</keyword>
<organism evidence="11">
    <name type="scientific">freshwater metagenome</name>
    <dbReference type="NCBI Taxonomy" id="449393"/>
    <lineage>
        <taxon>unclassified sequences</taxon>
        <taxon>metagenomes</taxon>
        <taxon>ecological metagenomes</taxon>
    </lineage>
</organism>
<comment type="pathway">
    <text evidence="1">Pyrimidine metabolism; UMP biosynthesis via de novo pathway; UMP from orotate: step 2/2.</text>
</comment>
<evidence type="ECO:0000256" key="4">
    <source>
        <dbReference type="ARBA" id="ARBA00021923"/>
    </source>
</evidence>
<dbReference type="UniPathway" id="UPA00070">
    <property type="reaction ID" value="UER00120"/>
</dbReference>
<dbReference type="InterPro" id="IPR001754">
    <property type="entry name" value="OMPdeCOase_dom"/>
</dbReference>
<dbReference type="InterPro" id="IPR013785">
    <property type="entry name" value="Aldolase_TIM"/>
</dbReference>
<sequence length="284" mass="29756">MAASFGARLEQSFAQYGQLCVGVDPHASLLEEWGLEQSIEGLKTFSMSVLEASVGRVGIIKPQVAFFEKFGSRGFAVLEQFAAEAQETDIVVIMDAKRGDIGSTMNGYFEAWLEKDAPFVCDALTVSPFLGIDSLAEVMSESLERSKGLFVLAATSNPEGKSIQRAKIAESTISAEILKQLDAINAVSKSGGARLGSFGAVVGATLNFAASGITSVQTDQDSATPILAPGFGAQGASLSEARDLFQSASNRVIASVSRSVTAVGKNSLVASIEQAKSELRKGLS</sequence>
<evidence type="ECO:0000256" key="3">
    <source>
        <dbReference type="ARBA" id="ARBA00012321"/>
    </source>
</evidence>
<dbReference type="CDD" id="cd04725">
    <property type="entry name" value="OMP_decarboxylase_like"/>
    <property type="match status" value="1"/>
</dbReference>
<evidence type="ECO:0000313" key="11">
    <source>
        <dbReference type="EMBL" id="CAB4683010.1"/>
    </source>
</evidence>
<dbReference type="PROSITE" id="PS00156">
    <property type="entry name" value="OMPDECASE"/>
    <property type="match status" value="1"/>
</dbReference>
<name>A0A6J6N8W6_9ZZZZ</name>
<reference evidence="11" key="1">
    <citation type="submission" date="2020-05" db="EMBL/GenBank/DDBJ databases">
        <authorList>
            <person name="Chiriac C."/>
            <person name="Salcher M."/>
            <person name="Ghai R."/>
            <person name="Kavagutti S V."/>
        </authorList>
    </citation>
    <scope>NUCLEOTIDE SEQUENCE</scope>
</reference>
<accession>A0A6J6N8W6</accession>
<dbReference type="PANTHER" id="PTHR43375:SF1">
    <property type="entry name" value="OROTIDINE 5'-PHOSPHATE DECARBOXYLASE"/>
    <property type="match status" value="1"/>
</dbReference>
<comment type="catalytic activity">
    <reaction evidence="9">
        <text>orotidine 5'-phosphate + H(+) = UMP + CO2</text>
        <dbReference type="Rhea" id="RHEA:11596"/>
        <dbReference type="ChEBI" id="CHEBI:15378"/>
        <dbReference type="ChEBI" id="CHEBI:16526"/>
        <dbReference type="ChEBI" id="CHEBI:57538"/>
        <dbReference type="ChEBI" id="CHEBI:57865"/>
        <dbReference type="EC" id="4.1.1.23"/>
    </reaction>
</comment>
<keyword evidence="7" id="KW-0456">Lyase</keyword>
<keyword evidence="5" id="KW-0210">Decarboxylase</keyword>
<dbReference type="SMART" id="SM00934">
    <property type="entry name" value="OMPdecase"/>
    <property type="match status" value="1"/>
</dbReference>
<evidence type="ECO:0000256" key="8">
    <source>
        <dbReference type="ARBA" id="ARBA00033428"/>
    </source>
</evidence>
<dbReference type="GO" id="GO:0004590">
    <property type="term" value="F:orotidine-5'-phosphate decarboxylase activity"/>
    <property type="evidence" value="ECO:0007669"/>
    <property type="project" value="UniProtKB-EC"/>
</dbReference>
<gene>
    <name evidence="11" type="ORF">UFOPK2370_00441</name>
</gene>
<dbReference type="GO" id="GO:0006207">
    <property type="term" value="P:'de novo' pyrimidine nucleobase biosynthetic process"/>
    <property type="evidence" value="ECO:0007669"/>
    <property type="project" value="InterPro"/>
</dbReference>
<evidence type="ECO:0000259" key="10">
    <source>
        <dbReference type="SMART" id="SM00934"/>
    </source>
</evidence>
<dbReference type="EC" id="4.1.1.23" evidence="3"/>
<dbReference type="SUPFAM" id="SSF51366">
    <property type="entry name" value="Ribulose-phoshate binding barrel"/>
    <property type="match status" value="1"/>
</dbReference>
<dbReference type="GO" id="GO:0044205">
    <property type="term" value="P:'de novo' UMP biosynthetic process"/>
    <property type="evidence" value="ECO:0007669"/>
    <property type="project" value="UniProtKB-UniPathway"/>
</dbReference>
<dbReference type="InterPro" id="IPR011995">
    <property type="entry name" value="OMPdecase_type-2"/>
</dbReference>
<evidence type="ECO:0000256" key="6">
    <source>
        <dbReference type="ARBA" id="ARBA00022975"/>
    </source>
</evidence>
<dbReference type="Gene3D" id="3.20.20.70">
    <property type="entry name" value="Aldolase class I"/>
    <property type="match status" value="1"/>
</dbReference>
<dbReference type="PANTHER" id="PTHR43375">
    <property type="entry name" value="OROTIDINE 5'-PHOSPHATE DECARBOXYLASE"/>
    <property type="match status" value="1"/>
</dbReference>
<dbReference type="AlphaFoldDB" id="A0A6J6N8W6"/>